<dbReference type="GeneID" id="20351412"/>
<dbReference type="AlphaFoldDB" id="J3PBT3"/>
<keyword evidence="3" id="KW-1185">Reference proteome</keyword>
<accession>J3PBT3</accession>
<reference evidence="2" key="4">
    <citation type="journal article" date="2015" name="G3 (Bethesda)">
        <title>Genome sequences of three phytopathogenic species of the Magnaporthaceae family of fungi.</title>
        <authorList>
            <person name="Okagaki L.H."/>
            <person name="Nunes C.C."/>
            <person name="Sailsbery J."/>
            <person name="Clay B."/>
            <person name="Brown D."/>
            <person name="John T."/>
            <person name="Oh Y."/>
            <person name="Young N."/>
            <person name="Fitzgerald M."/>
            <person name="Haas B.J."/>
            <person name="Zeng Q."/>
            <person name="Young S."/>
            <person name="Adiconis X."/>
            <person name="Fan L."/>
            <person name="Levin J.Z."/>
            <person name="Mitchell T.K."/>
            <person name="Okubara P.A."/>
            <person name="Farman M.L."/>
            <person name="Kohn L.M."/>
            <person name="Birren B."/>
            <person name="Ma L.-J."/>
            <person name="Dean R.A."/>
        </authorList>
    </citation>
    <scope>NUCLEOTIDE SEQUENCE</scope>
    <source>
        <strain evidence="2">R3-111a-1</strain>
    </source>
</reference>
<protein>
    <submittedName>
        <fullName evidence="1 2">Uncharacterized protein</fullName>
    </submittedName>
</protein>
<evidence type="ECO:0000313" key="1">
    <source>
        <dbReference type="EMBL" id="EJT71700.1"/>
    </source>
</evidence>
<evidence type="ECO:0000313" key="2">
    <source>
        <dbReference type="EnsemblFungi" id="EJT71700"/>
    </source>
</evidence>
<gene>
    <name evidence="2" type="primary">20351412</name>
    <name evidence="1" type="ORF">GGTG_10954</name>
</gene>
<reference evidence="2" key="5">
    <citation type="submission" date="2018-04" db="UniProtKB">
        <authorList>
            <consortium name="EnsemblFungi"/>
        </authorList>
    </citation>
    <scope>IDENTIFICATION</scope>
    <source>
        <strain evidence="2">R3-111a-1</strain>
    </source>
</reference>
<dbReference type="EnsemblFungi" id="EJT71700">
    <property type="protein sequence ID" value="EJT71700"/>
    <property type="gene ID" value="GGTG_10954"/>
</dbReference>
<evidence type="ECO:0000313" key="3">
    <source>
        <dbReference type="Proteomes" id="UP000006039"/>
    </source>
</evidence>
<sequence>MSAIDAAQVGRTSWTSRKFDVELVGSANVNTELCDVCLGKAACTSVVVEVPDGRAQATGPSWI</sequence>
<proteinExistence type="predicted"/>
<name>J3PBT3_GAET3</name>
<reference evidence="3" key="1">
    <citation type="submission" date="2010-07" db="EMBL/GenBank/DDBJ databases">
        <title>The genome sequence of Gaeumannomyces graminis var. tritici strain R3-111a-1.</title>
        <authorList>
            <consortium name="The Broad Institute Genome Sequencing Platform"/>
            <person name="Ma L.-J."/>
            <person name="Dead R."/>
            <person name="Young S."/>
            <person name="Zeng Q."/>
            <person name="Koehrsen M."/>
            <person name="Alvarado L."/>
            <person name="Berlin A."/>
            <person name="Chapman S.B."/>
            <person name="Chen Z."/>
            <person name="Freedman E."/>
            <person name="Gellesch M."/>
            <person name="Goldberg J."/>
            <person name="Griggs A."/>
            <person name="Gujja S."/>
            <person name="Heilman E.R."/>
            <person name="Heiman D."/>
            <person name="Hepburn T."/>
            <person name="Howarth C."/>
            <person name="Jen D."/>
            <person name="Larson L."/>
            <person name="Mehta T."/>
            <person name="Neiman D."/>
            <person name="Pearson M."/>
            <person name="Roberts A."/>
            <person name="Saif S."/>
            <person name="Shea T."/>
            <person name="Shenoy N."/>
            <person name="Sisk P."/>
            <person name="Stolte C."/>
            <person name="Sykes S."/>
            <person name="Walk T."/>
            <person name="White J."/>
            <person name="Yandava C."/>
            <person name="Haas B."/>
            <person name="Nusbaum C."/>
            <person name="Birren B."/>
        </authorList>
    </citation>
    <scope>NUCLEOTIDE SEQUENCE [LARGE SCALE GENOMIC DNA]</scope>
    <source>
        <strain evidence="3">R3-111a-1</strain>
    </source>
</reference>
<organism evidence="1">
    <name type="scientific">Gaeumannomyces tritici (strain R3-111a-1)</name>
    <name type="common">Wheat and barley take-all root rot fungus</name>
    <name type="synonym">Gaeumannomyces graminis var. tritici</name>
    <dbReference type="NCBI Taxonomy" id="644352"/>
    <lineage>
        <taxon>Eukaryota</taxon>
        <taxon>Fungi</taxon>
        <taxon>Dikarya</taxon>
        <taxon>Ascomycota</taxon>
        <taxon>Pezizomycotina</taxon>
        <taxon>Sordariomycetes</taxon>
        <taxon>Sordariomycetidae</taxon>
        <taxon>Magnaporthales</taxon>
        <taxon>Magnaporthaceae</taxon>
        <taxon>Gaeumannomyces</taxon>
    </lineage>
</organism>
<reference evidence="1" key="3">
    <citation type="submission" date="2010-09" db="EMBL/GenBank/DDBJ databases">
        <title>Annotation of Gaeumannomyces graminis var. tritici R3-111a-1.</title>
        <authorList>
            <consortium name="The Broad Institute Genome Sequencing Platform"/>
            <person name="Ma L.-J."/>
            <person name="Dead R."/>
            <person name="Young S.K."/>
            <person name="Zeng Q."/>
            <person name="Gargeya S."/>
            <person name="Fitzgerald M."/>
            <person name="Haas B."/>
            <person name="Abouelleil A."/>
            <person name="Alvarado L."/>
            <person name="Arachchi H.M."/>
            <person name="Berlin A."/>
            <person name="Brown A."/>
            <person name="Chapman S.B."/>
            <person name="Chen Z."/>
            <person name="Dunbar C."/>
            <person name="Freedman E."/>
            <person name="Gearin G."/>
            <person name="Gellesch M."/>
            <person name="Goldberg J."/>
            <person name="Griggs A."/>
            <person name="Gujja S."/>
            <person name="Heiman D."/>
            <person name="Howarth C."/>
            <person name="Larson L."/>
            <person name="Lui A."/>
            <person name="MacDonald P.J.P."/>
            <person name="Mehta T."/>
            <person name="Montmayeur A."/>
            <person name="Murphy C."/>
            <person name="Neiman D."/>
            <person name="Pearson M."/>
            <person name="Priest M."/>
            <person name="Roberts A."/>
            <person name="Saif S."/>
            <person name="Shea T."/>
            <person name="Shenoy N."/>
            <person name="Sisk P."/>
            <person name="Stolte C."/>
            <person name="Sykes S."/>
            <person name="Yandava C."/>
            <person name="Wortman J."/>
            <person name="Nusbaum C."/>
            <person name="Birren B."/>
        </authorList>
    </citation>
    <scope>NUCLEOTIDE SEQUENCE</scope>
    <source>
        <strain evidence="1">R3-111a-1</strain>
    </source>
</reference>
<dbReference type="RefSeq" id="XP_009227097.1">
    <property type="nucleotide sequence ID" value="XM_009228833.1"/>
</dbReference>
<reference evidence="1" key="2">
    <citation type="submission" date="2010-07" db="EMBL/GenBank/DDBJ databases">
        <authorList>
            <consortium name="The Broad Institute Genome Sequencing Platform"/>
            <consortium name="Broad Institute Genome Sequencing Center for Infectious Disease"/>
            <person name="Ma L.-J."/>
            <person name="Dead R."/>
            <person name="Young S."/>
            <person name="Zeng Q."/>
            <person name="Koehrsen M."/>
            <person name="Alvarado L."/>
            <person name="Berlin A."/>
            <person name="Chapman S.B."/>
            <person name="Chen Z."/>
            <person name="Freedman E."/>
            <person name="Gellesch M."/>
            <person name="Goldberg J."/>
            <person name="Griggs A."/>
            <person name="Gujja S."/>
            <person name="Heilman E.R."/>
            <person name="Heiman D."/>
            <person name="Hepburn T."/>
            <person name="Howarth C."/>
            <person name="Jen D."/>
            <person name="Larson L."/>
            <person name="Mehta T."/>
            <person name="Neiman D."/>
            <person name="Pearson M."/>
            <person name="Roberts A."/>
            <person name="Saif S."/>
            <person name="Shea T."/>
            <person name="Shenoy N."/>
            <person name="Sisk P."/>
            <person name="Stolte C."/>
            <person name="Sykes S."/>
            <person name="Walk T."/>
            <person name="White J."/>
            <person name="Yandava C."/>
            <person name="Haas B."/>
            <person name="Nusbaum C."/>
            <person name="Birren B."/>
        </authorList>
    </citation>
    <scope>NUCLEOTIDE SEQUENCE</scope>
    <source>
        <strain evidence="1">R3-111a-1</strain>
    </source>
</reference>
<dbReference type="HOGENOM" id="CLU_2885919_0_0_1"/>
<dbReference type="Proteomes" id="UP000006039">
    <property type="component" value="Unassembled WGS sequence"/>
</dbReference>
<dbReference type="EMBL" id="GL385400">
    <property type="protein sequence ID" value="EJT71700.1"/>
    <property type="molecule type" value="Genomic_DNA"/>
</dbReference>
<dbReference type="VEuPathDB" id="FungiDB:GGTG_10954"/>